<evidence type="ECO:0000313" key="2">
    <source>
        <dbReference type="Proteomes" id="UP000503820"/>
    </source>
</evidence>
<dbReference type="Gene3D" id="1.10.10.10">
    <property type="entry name" value="Winged helix-like DNA-binding domain superfamily/Winged helix DNA-binding domain"/>
    <property type="match status" value="1"/>
</dbReference>
<keyword evidence="2" id="KW-1185">Reference proteome</keyword>
<reference evidence="1 2" key="1">
    <citation type="submission" date="2020-05" db="EMBL/GenBank/DDBJ databases">
        <title>Draft genome sequence of Desulfovibrio psychrotolerans JS1T.</title>
        <authorList>
            <person name="Ueno A."/>
            <person name="Tamazawa S."/>
            <person name="Tamamura S."/>
            <person name="Murakami T."/>
            <person name="Kiyama T."/>
            <person name="Inomata H."/>
            <person name="Amano Y."/>
            <person name="Miyakawa K."/>
            <person name="Tamaki H."/>
            <person name="Naganuma T."/>
            <person name="Kaneko K."/>
        </authorList>
    </citation>
    <scope>NUCLEOTIDE SEQUENCE [LARGE SCALE GENOMIC DNA]</scope>
    <source>
        <strain evidence="1 2">JS1</strain>
    </source>
</reference>
<dbReference type="InterPro" id="IPR036388">
    <property type="entry name" value="WH-like_DNA-bd_sf"/>
</dbReference>
<dbReference type="EMBL" id="BLVP01000010">
    <property type="protein sequence ID" value="GFM37890.1"/>
    <property type="molecule type" value="Genomic_DNA"/>
</dbReference>
<dbReference type="SUPFAM" id="SSF46785">
    <property type="entry name" value="Winged helix' DNA-binding domain"/>
    <property type="match status" value="1"/>
</dbReference>
<organism evidence="1 2">
    <name type="scientific">Desulfovibrio psychrotolerans</name>
    <dbReference type="NCBI Taxonomy" id="415242"/>
    <lineage>
        <taxon>Bacteria</taxon>
        <taxon>Pseudomonadati</taxon>
        <taxon>Thermodesulfobacteriota</taxon>
        <taxon>Desulfovibrionia</taxon>
        <taxon>Desulfovibrionales</taxon>
        <taxon>Desulfovibrionaceae</taxon>
        <taxon>Desulfovibrio</taxon>
    </lineage>
</organism>
<gene>
    <name evidence="1" type="ORF">DSM19430T_25740</name>
</gene>
<dbReference type="InterPro" id="IPR036390">
    <property type="entry name" value="WH_DNA-bd_sf"/>
</dbReference>
<protein>
    <submittedName>
        <fullName evidence="1">Uncharacterized protein</fullName>
    </submittedName>
</protein>
<dbReference type="Gene3D" id="3.40.50.720">
    <property type="entry name" value="NAD(P)-binding Rossmann-like Domain"/>
    <property type="match status" value="1"/>
</dbReference>
<name>A0A7J0BW02_9BACT</name>
<dbReference type="AlphaFoldDB" id="A0A7J0BW02"/>
<proteinExistence type="predicted"/>
<dbReference type="Pfam" id="PF13412">
    <property type="entry name" value="HTH_24"/>
    <property type="match status" value="1"/>
</dbReference>
<dbReference type="Proteomes" id="UP000503820">
    <property type="component" value="Unassembled WGS sequence"/>
</dbReference>
<comment type="caution">
    <text evidence="1">The sequence shown here is derived from an EMBL/GenBank/DDBJ whole genome shotgun (WGS) entry which is preliminary data.</text>
</comment>
<accession>A0A7J0BW02</accession>
<sequence length="204" mass="22828">MFFLGKQFIKPTVKLRILALLQALSENSRLSQTRLGKFCHTSSAMVHKYLAEMQGQGLVDFQPVDKKSYMYALTPKGVAERKTLMETYCSEMVQAYASLKQIVRRRLEPLTEEGITRVALFGAAETCEVVLTALQGSGCTVVGILDNASRKQGTRFHDHTVLPPESLAHLDAQAVIITSFARQDDIYRQLAAMPAMREKKIFTL</sequence>
<evidence type="ECO:0000313" key="1">
    <source>
        <dbReference type="EMBL" id="GFM37890.1"/>
    </source>
</evidence>